<evidence type="ECO:0000256" key="2">
    <source>
        <dbReference type="ARBA" id="ARBA00022692"/>
    </source>
</evidence>
<keyword evidence="3 5" id="KW-1133">Transmembrane helix</keyword>
<dbReference type="InterPro" id="IPR005828">
    <property type="entry name" value="MFS_sugar_transport-like"/>
</dbReference>
<dbReference type="EMBL" id="BLKI01000054">
    <property type="protein sequence ID" value="GFF86801.1"/>
    <property type="molecule type" value="Genomic_DNA"/>
</dbReference>
<dbReference type="InterPro" id="IPR050360">
    <property type="entry name" value="MFS_Sugar_Transporters"/>
</dbReference>
<keyword evidence="2 5" id="KW-0812">Transmembrane</keyword>
<evidence type="ECO:0000313" key="7">
    <source>
        <dbReference type="EMBL" id="GFF86801.1"/>
    </source>
</evidence>
<feature type="signal peptide" evidence="6">
    <location>
        <begin position="1"/>
        <end position="18"/>
    </location>
</feature>
<feature type="transmembrane region" description="Helical" evidence="5">
    <location>
        <begin position="112"/>
        <end position="135"/>
    </location>
</feature>
<gene>
    <name evidence="7" type="ORF">IFM60648_07833</name>
</gene>
<dbReference type="PANTHER" id="PTHR48022">
    <property type="entry name" value="PLASTIDIC GLUCOSE TRANSPORTER 4"/>
    <property type="match status" value="1"/>
</dbReference>
<comment type="caution">
    <text evidence="7">The sequence shown here is derived from an EMBL/GenBank/DDBJ whole genome shotgun (WGS) entry which is preliminary data.</text>
</comment>
<keyword evidence="6" id="KW-0732">Signal</keyword>
<dbReference type="PANTHER" id="PTHR48022:SF28">
    <property type="entry name" value="MAJOR FACILITATOR SUPERFAMILY (MFS) PROFILE DOMAIN-CONTAINING PROTEIN-RELATED"/>
    <property type="match status" value="1"/>
</dbReference>
<dbReference type="Proteomes" id="UP000465220">
    <property type="component" value="Unassembled WGS sequence"/>
</dbReference>
<feature type="transmembrane region" description="Helical" evidence="5">
    <location>
        <begin position="171"/>
        <end position="190"/>
    </location>
</feature>
<evidence type="ECO:0000256" key="1">
    <source>
        <dbReference type="ARBA" id="ARBA00004141"/>
    </source>
</evidence>
<dbReference type="SUPFAM" id="SSF103473">
    <property type="entry name" value="MFS general substrate transporter"/>
    <property type="match status" value="1"/>
</dbReference>
<dbReference type="Gene3D" id="1.20.1250.20">
    <property type="entry name" value="MFS general substrate transporter like domains"/>
    <property type="match status" value="3"/>
</dbReference>
<reference evidence="7 8" key="1">
    <citation type="submission" date="2020-01" db="EMBL/GenBank/DDBJ databases">
        <title>Draft genome sequence of Aspergillus lentulus IFM 60648.</title>
        <authorList>
            <person name="Takahashi H."/>
            <person name="Yaguchi T."/>
        </authorList>
    </citation>
    <scope>NUCLEOTIDE SEQUENCE [LARGE SCALE GENOMIC DNA]</scope>
    <source>
        <strain evidence="7 8">IFM 60648</strain>
    </source>
</reference>
<evidence type="ECO:0000256" key="5">
    <source>
        <dbReference type="SAM" id="Phobius"/>
    </source>
</evidence>
<evidence type="ECO:0000256" key="6">
    <source>
        <dbReference type="SAM" id="SignalP"/>
    </source>
</evidence>
<accession>A0ABQ1ARL9</accession>
<keyword evidence="8" id="KW-1185">Reference proteome</keyword>
<protein>
    <submittedName>
        <fullName evidence="7">Probable endo-1,4-beta-xylanase B</fullName>
    </submittedName>
</protein>
<feature type="transmembrane region" description="Helical" evidence="5">
    <location>
        <begin position="64"/>
        <end position="83"/>
    </location>
</feature>
<evidence type="ECO:0000313" key="8">
    <source>
        <dbReference type="Proteomes" id="UP000465220"/>
    </source>
</evidence>
<feature type="chain" id="PRO_5045275884" evidence="6">
    <location>
        <begin position="19"/>
        <end position="247"/>
    </location>
</feature>
<dbReference type="InterPro" id="IPR036259">
    <property type="entry name" value="MFS_trans_sf"/>
</dbReference>
<keyword evidence="4 5" id="KW-0472">Membrane</keyword>
<evidence type="ECO:0000256" key="4">
    <source>
        <dbReference type="ARBA" id="ARBA00023136"/>
    </source>
</evidence>
<proteinExistence type="predicted"/>
<name>A0ABQ1ARL9_ASPLE</name>
<comment type="subcellular location">
    <subcellularLocation>
        <location evidence="1">Membrane</location>
        <topology evidence="1">Multi-pass membrane protein</topology>
    </subcellularLocation>
</comment>
<organism evidence="7 8">
    <name type="scientific">Aspergillus lentulus</name>
    <dbReference type="NCBI Taxonomy" id="293939"/>
    <lineage>
        <taxon>Eukaryota</taxon>
        <taxon>Fungi</taxon>
        <taxon>Dikarya</taxon>
        <taxon>Ascomycota</taxon>
        <taxon>Pezizomycotina</taxon>
        <taxon>Eurotiomycetes</taxon>
        <taxon>Eurotiomycetidae</taxon>
        <taxon>Eurotiales</taxon>
        <taxon>Aspergillaceae</taxon>
        <taxon>Aspergillus</taxon>
        <taxon>Aspergillus subgen. Fumigati</taxon>
    </lineage>
</organism>
<sequence length="247" mass="26971">MASCLAVLLLGFDQGVMSSIIGAQNRFGRDFNNPDAAMQVGDGMTSSTAPVYQSECSPVGIRGALLTLQGTVTILGVVIAYWMDYGTSFTESSFHWRFPLSFQENMHMSRNLAPILSGAVQCTYLVGNAILVLQMDRFGRRTLLMVCSAGLCLFRDGFDPPLAGAEHRWEMFIIFAVLNAAFIPMVYCFYPETKGPELEVIPLLFAKWGVTGGVLSSKGGRTVTPGQYARDVQVDRKVEVQEVETAG</sequence>
<dbReference type="Pfam" id="PF00083">
    <property type="entry name" value="Sugar_tr"/>
    <property type="match status" value="2"/>
</dbReference>
<evidence type="ECO:0000256" key="3">
    <source>
        <dbReference type="ARBA" id="ARBA00022989"/>
    </source>
</evidence>